<protein>
    <submittedName>
        <fullName evidence="1">Uncharacterized protein</fullName>
    </submittedName>
</protein>
<gene>
    <name evidence="1" type="ORF">L3Q82_008556</name>
</gene>
<evidence type="ECO:0000313" key="1">
    <source>
        <dbReference type="EMBL" id="KAI3377353.1"/>
    </source>
</evidence>
<comment type="caution">
    <text evidence="1">The sequence shown here is derived from an EMBL/GenBank/DDBJ whole genome shotgun (WGS) entry which is preliminary data.</text>
</comment>
<keyword evidence="2" id="KW-1185">Reference proteome</keyword>
<dbReference type="EMBL" id="CM041531">
    <property type="protein sequence ID" value="KAI3377353.1"/>
    <property type="molecule type" value="Genomic_DNA"/>
</dbReference>
<reference evidence="1" key="1">
    <citation type="submission" date="2022-04" db="EMBL/GenBank/DDBJ databases">
        <title>Jade perch genome.</title>
        <authorList>
            <person name="Chao B."/>
        </authorList>
    </citation>
    <scope>NUCLEOTIDE SEQUENCE</scope>
    <source>
        <strain evidence="1">CB-2022</strain>
    </source>
</reference>
<sequence length="2676" mass="286682">FPSRCERKGRVKSSGGWGEDASHPRCLKDEVGTPQTQTGTQRPADPPDPQQAVSSSSAFGTCQEEHPLAGPACWLRSPERHRARVRGWRKPSGQDGPTELEEGLRGRIAGKDSEPSTLHRCRSNPRWISYTDTIGPHCEPNLLRGHSEMRRGSLETRSLLYVFDAFSAFFSWQPVALIWICSEPTEEGEMEAEEIYTDWANHYLAKSGHKRLIKDLQTDVTDGVLLAEIIQVVANEKIDDINGCPKSRSQMIENIDACLSFLAAKGVNIQGLSSEEIRNGNLKAILGLFFSLSRYKQQQQQQAQRQTSQPPLPPAAQSQSAHPPLSQQSSAPAQLGHSPHGTPALTAQKAAQAEMQSRDGSQSKLLKFSLGQKKTSRLPGPSTRVSTAGSDIPSRGSVSAAGNRRSQGFSDKTKANSHLNKGGSERSRQLDRPRDRLTEDSSEGMTSQPSVMTEHAPSSAVTVSSSTSIPAATSALIPPSSSSSASSASTAIPQPNSNSKPWRSKSISSKHTSSSSLSSTSTPSSAMQSVKQEKDTSCKAALVSEAPPKAVAQKSMLEKLKLFNSKGGSKSSTSSNGVGAQTDNGAQVRQLGAGQVERAETGSNTDPLEEDDGNVRPGMNGTSNGTAYGAAPSAGTTVSTTASSPKIALRGIAQRTFSRALTAKKGSVKGTEKDKERGKEKEKGKEMGKRISVPDRTELRGEEPKEEVASVPADTDSSSKRSSKITSFIPKGGKVAKKESSTPAHSGIPKPGGKAPGVGGKASSVKEAGERPRSMRLAGGLAMHRGPLDRDRDSRHSSSTSSLASTEGKTSAAPVAGGGTTQSTASNTVSVQLPQTQQHHSHPNTATVAPFMYRSQTDGEGTANTETGSGGTGGDVSFTKSSQLSIEDLSGEDPETRRLRTVKNIADLRQNLEETMSSLRGTQVTHSTLETTFDGSVTTDISSSGGGGCGGSNNSSGGGRSILSLTSSRPSLSSWRLGQSSPRLQAGDAPSMANSYGGRAVGSQGGRYMYPGHLRRQLAGRGGAVCSVELGDRAGEDIDLDGISMEVTGYMSDGDVLSKNAARTDDVTSGYMTDGGLGLYTRRLNRLPDSMAAVRETLHRNTSSGQGDADSWDDSSSVSSGISDNIDTDDINTSSSISSYANTPAAQRKGLNAQPVTDAEKHSASTAVHQAWSVDEVKRPDGGSDSGVRMEPGSKWGRRNPSDISDESDKGGSGRKTPSVSHTGSWRRGMSTQVGVTSPRTKSTSSTGSAGSVGLKTHSSAPTTFGPAADQQVRQMISRCQKRVVSLLVLTAFTARPQTQDAAAATRQRNNRSPPAARQRIYDKRPHTHCLRPPLSDTHTHLARPYQHLRLQEAGPRDGDHGYCQRRHHHERFSHSGEDAQIWGTLAGGRVEGRWSGWRVGAGSPRRRLPPHERPLHAAVPQPAEAQPLGGRRSQREPLLHQQHRGRRVLSVTSHGKNSLSMTKANGSAALLANQTDREKGVSEMDNLRSGVMMQSGGAATVPLTGRQQVSSPTLHAGHCERQALSWADQLPSLSLGSAGGELGEGGCGAGLFGGKPSKQAPVTTAENMKNSTVISNPHATMNHVGTVLESPDGGLGGGDGDTSSPLFGGRAQGLGMGTLGSEQASSPGSVYSSTGPSNSLTWGTTFSSSSAQSRESTLGGHGGTGSVGYPSVSSMHTSSESIDMSLGSAGHGTHREDTLSALGRTGSVKTGMSERYGPSPQLRGHEEARDWLRSHSTSGLQDSASNSPFSPGSSLTSPSGTRFNFGQLASSPTSAAQINLAGLRNNSLTNQDVTYDPCGDNRLRNSCMSLDEKTRTMSRSGSFRDGFEEVHGSSLSLVSSTSSIYSTVSTQNNEEKSQSEIRKLRRELDASQEKVSALTTQLSANAHLVAAFEQSLGNMTIRLKSLTLTAEQKDSELNELRKTIELLKKQNAVAQAAINGVINTPELTPKGDRTAGSNGSPQQQQNQQPDLRIRRQHSSDSVSSVASATSHSSVGSNMDADPKNKKKNKKNWLRSSFKQAFSKKKSPKSASSHSDIEEMTDSSLPSSPKLPHNGTAASGHMLRNTHSNSLLSECLDSEAETVMQLRSELREKEMKLTDIRLEALSSAHQLDQLREAMNRMQLEIEKLKAENDRLKVENQGSRTGSQASISSSPPPHTHSQAPGTGPGIPEHSLNLTTSESTSLDMLLDDTGGEGGMRKEGRHVKMIVSLDEDSKWGEEGRPRHFLIGCIGVSGKTKWDVLDGVVRRLFKEYITHVDPVSQLGLSSDSVQGYNIGEIHRPSSQSAAQTPELLPCGYLVGDSNTINIQLKGVSSENVDSLVFDTLIPKPMLQRYVSLLKEHRRVILSGPSGTGKTYLANQLSRHLLLLEGRPLTPHAVVTFNVDHKSSKELRQYLSGLAEQCSGVPGADSPLVVILDNLHHVSSLGEIFNGVFNCNYQHCPYIIGTMSQATSSAPNLQLHHNFRWVLCANHMEPVKGFLGRYLRRKLIETEIGSRTRNMELVKIIDWIPRVWHHLNRFLETHSSSDVTIGPRLFLSCPMDVEGSRVWFTDLWNYSIIPYMLEAVREGLQLYGRRAAWEDPAAWVIDTYPWSATPTPAEWPPLLQLRPEDVGFDGYSVPREGVRKEPPQSDSDADPLMNMLMRLKEAATSSSPQSYDSDSNSNSHQDDILDSSLESTL</sequence>
<name>A0ACB8XC75_9TELE</name>
<feature type="non-terminal residue" evidence="1">
    <location>
        <position position="1"/>
    </location>
</feature>
<dbReference type="Proteomes" id="UP000831701">
    <property type="component" value="Chromosome 1"/>
</dbReference>
<evidence type="ECO:0000313" key="2">
    <source>
        <dbReference type="Proteomes" id="UP000831701"/>
    </source>
</evidence>
<accession>A0ACB8XC75</accession>
<organism evidence="1 2">
    <name type="scientific">Scortum barcoo</name>
    <name type="common">barcoo grunter</name>
    <dbReference type="NCBI Taxonomy" id="214431"/>
    <lineage>
        <taxon>Eukaryota</taxon>
        <taxon>Metazoa</taxon>
        <taxon>Chordata</taxon>
        <taxon>Craniata</taxon>
        <taxon>Vertebrata</taxon>
        <taxon>Euteleostomi</taxon>
        <taxon>Actinopterygii</taxon>
        <taxon>Neopterygii</taxon>
        <taxon>Teleostei</taxon>
        <taxon>Neoteleostei</taxon>
        <taxon>Acanthomorphata</taxon>
        <taxon>Eupercaria</taxon>
        <taxon>Centrarchiformes</taxon>
        <taxon>Terapontoidei</taxon>
        <taxon>Terapontidae</taxon>
        <taxon>Scortum</taxon>
    </lineage>
</organism>
<proteinExistence type="predicted"/>